<proteinExistence type="inferred from homology"/>
<dbReference type="InterPro" id="IPR002119">
    <property type="entry name" value="Histone_H2A"/>
</dbReference>
<dbReference type="PROSITE" id="PS00046">
    <property type="entry name" value="HISTONE_H2A"/>
    <property type="match status" value="1"/>
</dbReference>
<evidence type="ECO:0000313" key="8">
    <source>
        <dbReference type="EMBL" id="KOO26761.1"/>
    </source>
</evidence>
<dbReference type="Gene3D" id="1.10.20.10">
    <property type="entry name" value="Histone, subunit A"/>
    <property type="match status" value="2"/>
</dbReference>
<dbReference type="InterPro" id="IPR032458">
    <property type="entry name" value="Histone_H2A_CS"/>
</dbReference>
<dbReference type="AlphaFoldDB" id="A0A0M0JJI5"/>
<keyword evidence="5" id="KW-0158">Chromosome</keyword>
<evidence type="ECO:0000256" key="5">
    <source>
        <dbReference type="ARBA" id="ARBA00022454"/>
    </source>
</evidence>
<sequence length="498" mass="54041">MRHRRMLKLLAAVGAPDLTLVGCANRADVEVLSPADRACVHPEYVTTHWSAKSASGLSNGTLSLGLKHQLAYLDIVRRRLAAALVLEDDSTIPSDLWARLGAYHVPADAQIFYVGSYSPNPRGGSLVHEDEVPGLEPSVRVRRPHARNGTRPAILGSNAYVVTLEGARHLLQPTETSMAHPDTAENVKYAWRARSTVKEITNTWNSVEDFSRPRSASLFRASICKVLKQIHPDLHISTEGSRVVEDMLLQTFHTIAMNAFKDIGSVKSTCFSAEVLTGGDEPLPKYTEKIERKIVLKREVGTATEYLVTEEDTIANWASRADVLQIGLDVASTSDVGEDLGRFAAWLEAVRADDNDYHPDAVDSRDIQTAVRLILPGELGRHAVSEGAKALTKFTGGYGFNKSKAECTKDRTGRAGLTFPVALVGQLLDAVTDGRATETAAVYTAAVLEYMSAEILELSGNAARDGRGRGMDAADTPLLKEKGKNEPMAAPSSHAEQH</sequence>
<accession>A0A0M0JJI5</accession>
<feature type="region of interest" description="Disordered" evidence="7">
    <location>
        <begin position="463"/>
        <end position="498"/>
    </location>
</feature>
<evidence type="ECO:0000256" key="1">
    <source>
        <dbReference type="ARBA" id="ARBA00004123"/>
    </source>
</evidence>
<dbReference type="GO" id="GO:0046982">
    <property type="term" value="F:protein heterodimerization activity"/>
    <property type="evidence" value="ECO:0007669"/>
    <property type="project" value="InterPro"/>
</dbReference>
<organism evidence="8 9">
    <name type="scientific">Chrysochromulina tobinii</name>
    <dbReference type="NCBI Taxonomy" id="1460289"/>
    <lineage>
        <taxon>Eukaryota</taxon>
        <taxon>Haptista</taxon>
        <taxon>Haptophyta</taxon>
        <taxon>Prymnesiophyceae</taxon>
        <taxon>Prymnesiales</taxon>
        <taxon>Chrysochromulinaceae</taxon>
        <taxon>Chrysochromulina</taxon>
    </lineage>
</organism>
<comment type="subcellular location">
    <subcellularLocation>
        <location evidence="2">Chromosome</location>
    </subcellularLocation>
    <subcellularLocation>
        <location evidence="1">Nucleus</location>
    </subcellularLocation>
</comment>
<comment type="caution">
    <text evidence="8">The sequence shown here is derived from an EMBL/GenBank/DDBJ whole genome shotgun (WGS) entry which is preliminary data.</text>
</comment>
<dbReference type="SMART" id="SM00414">
    <property type="entry name" value="H2A"/>
    <property type="match status" value="1"/>
</dbReference>
<dbReference type="GO" id="GO:0030527">
    <property type="term" value="F:structural constituent of chromatin"/>
    <property type="evidence" value="ECO:0007669"/>
    <property type="project" value="InterPro"/>
</dbReference>
<protein>
    <submittedName>
        <fullName evidence="8">Histone h2b</fullName>
    </submittedName>
</protein>
<evidence type="ECO:0000256" key="3">
    <source>
        <dbReference type="ARBA" id="ARBA00006846"/>
    </source>
</evidence>
<dbReference type="InterPro" id="IPR000558">
    <property type="entry name" value="Histone_H2B"/>
</dbReference>
<reference evidence="9" key="1">
    <citation type="journal article" date="2015" name="PLoS Genet.">
        <title>Genome Sequence and Transcriptome Analyses of Chrysochromulina tobin: Metabolic Tools for Enhanced Algal Fitness in the Prominent Order Prymnesiales (Haptophyceae).</title>
        <authorList>
            <person name="Hovde B.T."/>
            <person name="Deodato C.R."/>
            <person name="Hunsperger H.M."/>
            <person name="Ryken S.A."/>
            <person name="Yost W."/>
            <person name="Jha R.K."/>
            <person name="Patterson J."/>
            <person name="Monnat R.J. Jr."/>
            <person name="Barlow S.B."/>
            <person name="Starkenburg S.R."/>
            <person name="Cattolico R.A."/>
        </authorList>
    </citation>
    <scope>NUCLEOTIDE SEQUENCE</scope>
    <source>
        <strain evidence="9">CCMP291</strain>
    </source>
</reference>
<comment type="similarity">
    <text evidence="3">Belongs to the histone H2B family.</text>
</comment>
<dbReference type="GO" id="GO:0000786">
    <property type="term" value="C:nucleosome"/>
    <property type="evidence" value="ECO:0007669"/>
    <property type="project" value="InterPro"/>
</dbReference>
<dbReference type="PANTHER" id="PTHR23428">
    <property type="entry name" value="HISTONE H2B"/>
    <property type="match status" value="1"/>
</dbReference>
<dbReference type="InterPro" id="IPR009072">
    <property type="entry name" value="Histone-fold"/>
</dbReference>
<keyword evidence="6" id="KW-0539">Nucleus</keyword>
<comment type="similarity">
    <text evidence="4">Belongs to the histone H2A family.</text>
</comment>
<dbReference type="PRINTS" id="PR00620">
    <property type="entry name" value="HISTONEH2A"/>
</dbReference>
<evidence type="ECO:0000256" key="6">
    <source>
        <dbReference type="ARBA" id="ARBA00023242"/>
    </source>
</evidence>
<gene>
    <name evidence="8" type="ORF">Ctob_011766</name>
</gene>
<keyword evidence="9" id="KW-1185">Reference proteome</keyword>
<evidence type="ECO:0000256" key="4">
    <source>
        <dbReference type="ARBA" id="ARBA00010691"/>
    </source>
</evidence>
<dbReference type="EMBL" id="JWZX01002806">
    <property type="protein sequence ID" value="KOO26761.1"/>
    <property type="molecule type" value="Genomic_DNA"/>
</dbReference>
<evidence type="ECO:0000256" key="7">
    <source>
        <dbReference type="SAM" id="MobiDB-lite"/>
    </source>
</evidence>
<feature type="compositionally biased region" description="Basic and acidic residues" evidence="7">
    <location>
        <begin position="464"/>
        <end position="485"/>
    </location>
</feature>
<dbReference type="Proteomes" id="UP000037460">
    <property type="component" value="Unassembled WGS sequence"/>
</dbReference>
<evidence type="ECO:0000313" key="9">
    <source>
        <dbReference type="Proteomes" id="UP000037460"/>
    </source>
</evidence>
<dbReference type="GO" id="GO:0005634">
    <property type="term" value="C:nucleus"/>
    <property type="evidence" value="ECO:0007669"/>
    <property type="project" value="UniProtKB-SubCell"/>
</dbReference>
<evidence type="ECO:0000256" key="2">
    <source>
        <dbReference type="ARBA" id="ARBA00004286"/>
    </source>
</evidence>
<name>A0A0M0JJI5_9EUKA</name>
<dbReference type="SUPFAM" id="SSF47113">
    <property type="entry name" value="Histone-fold"/>
    <property type="match status" value="2"/>
</dbReference>
<dbReference type="SMART" id="SM00427">
    <property type="entry name" value="H2B"/>
    <property type="match status" value="1"/>
</dbReference>
<dbReference type="GO" id="GO:0003677">
    <property type="term" value="F:DNA binding"/>
    <property type="evidence" value="ECO:0007669"/>
    <property type="project" value="InterPro"/>
</dbReference>